<evidence type="ECO:0000256" key="8">
    <source>
        <dbReference type="ARBA" id="ARBA00022842"/>
    </source>
</evidence>
<feature type="non-terminal residue" evidence="12">
    <location>
        <position position="275"/>
    </location>
</feature>
<evidence type="ECO:0000256" key="5">
    <source>
        <dbReference type="ARBA" id="ARBA00022723"/>
    </source>
</evidence>
<organism evidence="12 13">
    <name type="scientific">Corynespora cassiicola Philippines</name>
    <dbReference type="NCBI Taxonomy" id="1448308"/>
    <lineage>
        <taxon>Eukaryota</taxon>
        <taxon>Fungi</taxon>
        <taxon>Dikarya</taxon>
        <taxon>Ascomycota</taxon>
        <taxon>Pezizomycotina</taxon>
        <taxon>Dothideomycetes</taxon>
        <taxon>Pleosporomycetidae</taxon>
        <taxon>Pleosporales</taxon>
        <taxon>Corynesporascaceae</taxon>
        <taxon>Corynespora</taxon>
    </lineage>
</organism>
<keyword evidence="4" id="KW-0540">Nuclease</keyword>
<protein>
    <recommendedName>
        <fullName evidence="11">Endonuclease/exonuclease/phosphatase domain-containing protein</fullName>
    </recommendedName>
</protein>
<comment type="cofactor">
    <cofactor evidence="2">
        <name>Mg(2+)</name>
        <dbReference type="ChEBI" id="CHEBI:18420"/>
    </cofactor>
</comment>
<name>A0A2T2P3N4_CORCC</name>
<dbReference type="SUPFAM" id="SSF56219">
    <property type="entry name" value="DNase I-like"/>
    <property type="match status" value="1"/>
</dbReference>
<sequence>ANTQTFRLLSWNIDMFTHFAEARMDAGLSYLSSLTSSFSPSDPVIIFLQEMTQPDMRQIRDAEWVQRRFYLTDLDGEKWLGDFYGTTALVDRRLQIQSVFRVPWYSRFERDGLFIDVVLSKDGAERQVLRLCNTHLESLVADPPVRPVQLLDAAKVLGDHGVVAAVLAGDLNAIQPFDRTLHVDNGLQDAYLELGGKEDSDEGFTWGQQAPQELREKFGCSRMDKMLFRGATNVRRFERIGAGIRVDERVWKDAGKTGDPEWVTDHYGIMGQFEI</sequence>
<evidence type="ECO:0000256" key="10">
    <source>
        <dbReference type="ARBA" id="ARBA00023242"/>
    </source>
</evidence>
<comment type="cofactor">
    <cofactor evidence="1">
        <name>Mn(2+)</name>
        <dbReference type="ChEBI" id="CHEBI:29035"/>
    </cofactor>
</comment>
<accession>A0A2T2P3N4</accession>
<comment type="subcellular location">
    <subcellularLocation>
        <location evidence="3">Nucleus</location>
        <location evidence="3">PML body</location>
    </subcellularLocation>
</comment>
<dbReference type="GO" id="GO:0070260">
    <property type="term" value="F:5'-tyrosyl-DNA phosphodiesterase activity"/>
    <property type="evidence" value="ECO:0007669"/>
    <property type="project" value="TreeGrafter"/>
</dbReference>
<dbReference type="GO" id="GO:0006302">
    <property type="term" value="P:double-strand break repair"/>
    <property type="evidence" value="ECO:0007669"/>
    <property type="project" value="TreeGrafter"/>
</dbReference>
<dbReference type="InterPro" id="IPR036691">
    <property type="entry name" value="Endo/exonu/phosph_ase_sf"/>
</dbReference>
<dbReference type="Gene3D" id="3.60.10.10">
    <property type="entry name" value="Endonuclease/exonuclease/phosphatase"/>
    <property type="match status" value="1"/>
</dbReference>
<evidence type="ECO:0000256" key="4">
    <source>
        <dbReference type="ARBA" id="ARBA00022722"/>
    </source>
</evidence>
<evidence type="ECO:0000256" key="6">
    <source>
        <dbReference type="ARBA" id="ARBA00022763"/>
    </source>
</evidence>
<evidence type="ECO:0000256" key="1">
    <source>
        <dbReference type="ARBA" id="ARBA00001936"/>
    </source>
</evidence>
<dbReference type="Pfam" id="PF03372">
    <property type="entry name" value="Exo_endo_phos"/>
    <property type="match status" value="1"/>
</dbReference>
<dbReference type="GO" id="GO:0046872">
    <property type="term" value="F:metal ion binding"/>
    <property type="evidence" value="ECO:0007669"/>
    <property type="project" value="UniProtKB-KW"/>
</dbReference>
<evidence type="ECO:0000256" key="3">
    <source>
        <dbReference type="ARBA" id="ARBA00004322"/>
    </source>
</evidence>
<dbReference type="GO" id="GO:0004518">
    <property type="term" value="F:nuclease activity"/>
    <property type="evidence" value="ECO:0007669"/>
    <property type="project" value="UniProtKB-KW"/>
</dbReference>
<reference evidence="12 13" key="1">
    <citation type="journal article" date="2018" name="Front. Microbiol.">
        <title>Genome-Wide Analysis of Corynespora cassiicola Leaf Fall Disease Putative Effectors.</title>
        <authorList>
            <person name="Lopez D."/>
            <person name="Ribeiro S."/>
            <person name="Label P."/>
            <person name="Fumanal B."/>
            <person name="Venisse J.S."/>
            <person name="Kohler A."/>
            <person name="de Oliveira R.R."/>
            <person name="Labutti K."/>
            <person name="Lipzen A."/>
            <person name="Lail K."/>
            <person name="Bauer D."/>
            <person name="Ohm R.A."/>
            <person name="Barry K.W."/>
            <person name="Spatafora J."/>
            <person name="Grigoriev I.V."/>
            <person name="Martin F.M."/>
            <person name="Pujade-Renaud V."/>
        </authorList>
    </citation>
    <scope>NUCLEOTIDE SEQUENCE [LARGE SCALE GENOMIC DNA]</scope>
    <source>
        <strain evidence="12 13">Philippines</strain>
    </source>
</reference>
<dbReference type="PANTHER" id="PTHR15822:SF4">
    <property type="entry name" value="TYROSYL-DNA PHOSPHODIESTERASE 2"/>
    <property type="match status" value="1"/>
</dbReference>
<keyword evidence="10" id="KW-0539">Nucleus</keyword>
<evidence type="ECO:0000313" key="12">
    <source>
        <dbReference type="EMBL" id="PSN72272.1"/>
    </source>
</evidence>
<evidence type="ECO:0000256" key="9">
    <source>
        <dbReference type="ARBA" id="ARBA00023204"/>
    </source>
</evidence>
<dbReference type="GO" id="GO:0005737">
    <property type="term" value="C:cytoplasm"/>
    <property type="evidence" value="ECO:0007669"/>
    <property type="project" value="TreeGrafter"/>
</dbReference>
<evidence type="ECO:0000313" key="13">
    <source>
        <dbReference type="Proteomes" id="UP000240883"/>
    </source>
</evidence>
<dbReference type="CDD" id="cd09080">
    <property type="entry name" value="TDP2"/>
    <property type="match status" value="1"/>
</dbReference>
<keyword evidence="6" id="KW-0227">DNA damage</keyword>
<feature type="non-terminal residue" evidence="12">
    <location>
        <position position="1"/>
    </location>
</feature>
<dbReference type="AlphaFoldDB" id="A0A2T2P3N4"/>
<evidence type="ECO:0000259" key="11">
    <source>
        <dbReference type="Pfam" id="PF03372"/>
    </source>
</evidence>
<dbReference type="GO" id="GO:0003697">
    <property type="term" value="F:single-stranded DNA binding"/>
    <property type="evidence" value="ECO:0007669"/>
    <property type="project" value="TreeGrafter"/>
</dbReference>
<feature type="domain" description="Endonuclease/exonuclease/phosphatase" evidence="11">
    <location>
        <begin position="9"/>
        <end position="266"/>
    </location>
</feature>
<dbReference type="InterPro" id="IPR005135">
    <property type="entry name" value="Endo/exonuclease/phosphatase"/>
</dbReference>
<dbReference type="OrthoDB" id="9975959at2759"/>
<keyword evidence="13" id="KW-1185">Reference proteome</keyword>
<evidence type="ECO:0000256" key="2">
    <source>
        <dbReference type="ARBA" id="ARBA00001946"/>
    </source>
</evidence>
<keyword evidence="5" id="KW-0479">Metal-binding</keyword>
<keyword evidence="8" id="KW-0460">Magnesium</keyword>
<keyword evidence="9" id="KW-0234">DNA repair</keyword>
<dbReference type="Proteomes" id="UP000240883">
    <property type="component" value="Unassembled WGS sequence"/>
</dbReference>
<gene>
    <name evidence="12" type="ORF">BS50DRAFT_448491</name>
</gene>
<dbReference type="EMBL" id="KZ678130">
    <property type="protein sequence ID" value="PSN72272.1"/>
    <property type="molecule type" value="Genomic_DNA"/>
</dbReference>
<dbReference type="STRING" id="1448308.A0A2T2P3N4"/>
<proteinExistence type="predicted"/>
<keyword evidence="7" id="KW-0378">Hydrolase</keyword>
<dbReference type="PANTHER" id="PTHR15822">
    <property type="entry name" value="TRAF AND TNF RECEPTOR-ASSOCIATED PROTEIN"/>
    <property type="match status" value="1"/>
</dbReference>
<dbReference type="InterPro" id="IPR051547">
    <property type="entry name" value="TDP2-like"/>
</dbReference>
<evidence type="ECO:0000256" key="7">
    <source>
        <dbReference type="ARBA" id="ARBA00022801"/>
    </source>
</evidence>